<dbReference type="AlphaFoldDB" id="A0A511JBX7"/>
<protein>
    <recommendedName>
        <fullName evidence="4">DUF3806 domain-containing protein</fullName>
    </recommendedName>
</protein>
<dbReference type="OrthoDB" id="4823074at2"/>
<organism evidence="2 3">
    <name type="scientific">Cellulomonas composti</name>
    <dbReference type="NCBI Taxonomy" id="266130"/>
    <lineage>
        <taxon>Bacteria</taxon>
        <taxon>Bacillati</taxon>
        <taxon>Actinomycetota</taxon>
        <taxon>Actinomycetes</taxon>
        <taxon>Micrococcales</taxon>
        <taxon>Cellulomonadaceae</taxon>
        <taxon>Cellulomonas</taxon>
    </lineage>
</organism>
<dbReference type="Proteomes" id="UP000321720">
    <property type="component" value="Unassembled WGS sequence"/>
</dbReference>
<feature type="region of interest" description="Disordered" evidence="1">
    <location>
        <begin position="1"/>
        <end position="23"/>
    </location>
</feature>
<reference evidence="2 3" key="1">
    <citation type="submission" date="2019-07" db="EMBL/GenBank/DDBJ databases">
        <title>Whole genome shotgun sequence of Cellulomonas composti NBRC 100758.</title>
        <authorList>
            <person name="Hosoyama A."/>
            <person name="Uohara A."/>
            <person name="Ohji S."/>
            <person name="Ichikawa N."/>
        </authorList>
    </citation>
    <scope>NUCLEOTIDE SEQUENCE [LARGE SCALE GENOMIC DNA]</scope>
    <source>
        <strain evidence="2 3">NBRC 100758</strain>
    </source>
</reference>
<feature type="compositionally biased region" description="Low complexity" evidence="1">
    <location>
        <begin position="226"/>
        <end position="236"/>
    </location>
</feature>
<gene>
    <name evidence="2" type="ORF">CCO02nite_19470</name>
</gene>
<dbReference type="RefSeq" id="WP_146842942.1">
    <property type="nucleotide sequence ID" value="NZ_BJWG01000008.1"/>
</dbReference>
<dbReference type="EMBL" id="BJWG01000008">
    <property type="protein sequence ID" value="GEL95289.1"/>
    <property type="molecule type" value="Genomic_DNA"/>
</dbReference>
<feature type="region of interest" description="Disordered" evidence="1">
    <location>
        <begin position="180"/>
        <end position="199"/>
    </location>
</feature>
<evidence type="ECO:0008006" key="4">
    <source>
        <dbReference type="Google" id="ProtNLM"/>
    </source>
</evidence>
<feature type="compositionally biased region" description="Pro residues" evidence="1">
    <location>
        <begin position="213"/>
        <end position="225"/>
    </location>
</feature>
<evidence type="ECO:0000313" key="3">
    <source>
        <dbReference type="Proteomes" id="UP000321720"/>
    </source>
</evidence>
<proteinExistence type="predicted"/>
<evidence type="ECO:0000256" key="1">
    <source>
        <dbReference type="SAM" id="MobiDB-lite"/>
    </source>
</evidence>
<evidence type="ECO:0000313" key="2">
    <source>
        <dbReference type="EMBL" id="GEL95289.1"/>
    </source>
</evidence>
<name>A0A511JBX7_9CELL</name>
<keyword evidence="3" id="KW-1185">Reference proteome</keyword>
<accession>A0A511JBX7</accession>
<sequence length="418" mass="41877">MSTAHPYAPAPATSTPPSTATGPAAVAAGMRELTPGEHGHLERLRAHLAASGADVRSSAGLGALLASSYRRWAAAPDGTRPDPSGMLAAIAVGVGDLVLARGGQAGWVLRVAAATPAPALLSVDGSAAVVPFDDVERRWTSTHGADDEAWVERYVAAAAEHLGAGSATPVAPAVPAVPAVPSAHVPQPRGPQAGPDAAPAVVAAPPIATRAPVPAPAPGSAPPSPVSVASSSEPSVPAAPPEATARRERHGRRSASAAVETPTVHYRTPAELPFVPSAELQELALRALDRALASALTDGPTTFAMLDDGTHVRVRHFDGSPEVALAAAEAWLAAERGLRAALSWPVALDPSGAIVVPGLGATGADHDAGSSDRAVVVLASDTARPGLVVAHRWASPDGEIRARAAGVPVIVGPCPPVL</sequence>
<comment type="caution">
    <text evidence="2">The sequence shown here is derived from an EMBL/GenBank/DDBJ whole genome shotgun (WGS) entry which is preliminary data.</text>
</comment>
<feature type="region of interest" description="Disordered" evidence="1">
    <location>
        <begin position="212"/>
        <end position="264"/>
    </location>
</feature>